<organism evidence="5 6">
    <name type="scientific">Candidatus Lambdaproteobacteria bacterium RIFOXYD2_FULL_56_26</name>
    <dbReference type="NCBI Taxonomy" id="1817773"/>
    <lineage>
        <taxon>Bacteria</taxon>
        <taxon>Pseudomonadati</taxon>
        <taxon>Pseudomonadota</taxon>
        <taxon>Candidatus Lambdaproteobacteria</taxon>
    </lineage>
</organism>
<dbReference type="SUPFAM" id="SSF53955">
    <property type="entry name" value="Lysozyme-like"/>
    <property type="match status" value="1"/>
</dbReference>
<comment type="similarity">
    <text evidence="1">Belongs to the transglycosylase Slt family.</text>
</comment>
<dbReference type="InterPro" id="IPR008258">
    <property type="entry name" value="Transglycosylase_SLT_dom_1"/>
</dbReference>
<evidence type="ECO:0000259" key="4">
    <source>
        <dbReference type="PROSITE" id="PS51782"/>
    </source>
</evidence>
<feature type="signal peptide" evidence="3">
    <location>
        <begin position="1"/>
        <end position="23"/>
    </location>
</feature>
<proteinExistence type="inferred from homology"/>
<accession>A0A1F6GTK0</accession>
<dbReference type="SUPFAM" id="SSF54106">
    <property type="entry name" value="LysM domain"/>
    <property type="match status" value="2"/>
</dbReference>
<dbReference type="GO" id="GO:0000270">
    <property type="term" value="P:peptidoglycan metabolic process"/>
    <property type="evidence" value="ECO:0007669"/>
    <property type="project" value="InterPro"/>
</dbReference>
<dbReference type="SMART" id="SM00257">
    <property type="entry name" value="LysM"/>
    <property type="match status" value="2"/>
</dbReference>
<dbReference type="InterPro" id="IPR023346">
    <property type="entry name" value="Lysozyme-like_dom_sf"/>
</dbReference>
<dbReference type="Pfam" id="PF01476">
    <property type="entry name" value="LysM"/>
    <property type="match status" value="2"/>
</dbReference>
<dbReference type="EMBL" id="MFNF01000035">
    <property type="protein sequence ID" value="OGH01419.1"/>
    <property type="molecule type" value="Genomic_DNA"/>
</dbReference>
<dbReference type="PANTHER" id="PTHR37423">
    <property type="entry name" value="SOLUBLE LYTIC MUREIN TRANSGLYCOSYLASE-RELATED"/>
    <property type="match status" value="1"/>
</dbReference>
<evidence type="ECO:0000256" key="2">
    <source>
        <dbReference type="SAM" id="MobiDB-lite"/>
    </source>
</evidence>
<dbReference type="GO" id="GO:0016020">
    <property type="term" value="C:membrane"/>
    <property type="evidence" value="ECO:0007669"/>
    <property type="project" value="InterPro"/>
</dbReference>
<dbReference type="CDD" id="cd16894">
    <property type="entry name" value="MltD-like"/>
    <property type="match status" value="1"/>
</dbReference>
<keyword evidence="3" id="KW-0732">Signal</keyword>
<feature type="domain" description="LysM" evidence="4">
    <location>
        <begin position="439"/>
        <end position="485"/>
    </location>
</feature>
<protein>
    <recommendedName>
        <fullName evidence="4">LysM domain-containing protein</fullName>
    </recommendedName>
</protein>
<dbReference type="Proteomes" id="UP000177583">
    <property type="component" value="Unassembled WGS sequence"/>
</dbReference>
<evidence type="ECO:0000256" key="1">
    <source>
        <dbReference type="ARBA" id="ARBA00007734"/>
    </source>
</evidence>
<evidence type="ECO:0000313" key="6">
    <source>
        <dbReference type="Proteomes" id="UP000177583"/>
    </source>
</evidence>
<dbReference type="AlphaFoldDB" id="A0A1F6GTK0"/>
<comment type="caution">
    <text evidence="5">The sequence shown here is derived from an EMBL/GenBank/DDBJ whole genome shotgun (WGS) entry which is preliminary data.</text>
</comment>
<sequence length="494" mass="55472">MKNRFWIALPLLACFALVPVAWAKDRPQAKVPAQSLAEDQTEATEPAQEELSLEELAAQESPTAPGEKEDPENADLGDQELALEPEDAPSLAIKADDIPTYSNKKIEAFIHMYTNRKRDVFEQAVERSAVYLPMIEKIFKEEGIPGNLAFLAVVESNFNPNARSRANAVGMWQFMSHTGRLYGLTNSWWHDQRFDPEKSTRAAAKHLKDLYSEFGEWELVLAAYNSGAGRVRRAVKQAKRKGLDTDYWSLKLPRETRGYVPAFFAAAILFNSLEAYGFNPAPQPETRPERFPLDVPGGVTLAQVAEVTGFDEATLAALNPSIPKGLTPAHLETYEINVPKPYQVQGEEFADLANSRAKFWKYHTVQAGDTLWRISKQYGVPISEILAFNQISAKRRTLRANQQIMLPVPNDYVLPHVFAHARRVVAQQEDPDQKVGSMTYHKVQPGETLWSISLAYKVSLAELKRWNTRIARRWSRLQVGDQVALRIPGGGSDT</sequence>
<feature type="chain" id="PRO_5009524785" description="LysM domain-containing protein" evidence="3">
    <location>
        <begin position="24"/>
        <end position="494"/>
    </location>
</feature>
<evidence type="ECO:0000256" key="3">
    <source>
        <dbReference type="SAM" id="SignalP"/>
    </source>
</evidence>
<evidence type="ECO:0000313" key="5">
    <source>
        <dbReference type="EMBL" id="OGH01419.1"/>
    </source>
</evidence>
<feature type="region of interest" description="Disordered" evidence="2">
    <location>
        <begin position="31"/>
        <end position="74"/>
    </location>
</feature>
<dbReference type="Gene3D" id="1.10.530.10">
    <property type="match status" value="1"/>
</dbReference>
<reference evidence="5 6" key="1">
    <citation type="journal article" date="2016" name="Nat. Commun.">
        <title>Thousands of microbial genomes shed light on interconnected biogeochemical processes in an aquifer system.</title>
        <authorList>
            <person name="Anantharaman K."/>
            <person name="Brown C.T."/>
            <person name="Hug L.A."/>
            <person name="Sharon I."/>
            <person name="Castelle C.J."/>
            <person name="Probst A.J."/>
            <person name="Thomas B.C."/>
            <person name="Singh A."/>
            <person name="Wilkins M.J."/>
            <person name="Karaoz U."/>
            <person name="Brodie E.L."/>
            <person name="Williams K.H."/>
            <person name="Hubbard S.S."/>
            <person name="Banfield J.F."/>
        </authorList>
    </citation>
    <scope>NUCLEOTIDE SEQUENCE [LARGE SCALE GENOMIC DNA]</scope>
</reference>
<feature type="domain" description="LysM" evidence="4">
    <location>
        <begin position="361"/>
        <end position="406"/>
    </location>
</feature>
<feature type="compositionally biased region" description="Acidic residues" evidence="2">
    <location>
        <begin position="39"/>
        <end position="53"/>
    </location>
</feature>
<dbReference type="PROSITE" id="PS00922">
    <property type="entry name" value="TRANSGLYCOSYLASE"/>
    <property type="match status" value="1"/>
</dbReference>
<dbReference type="InterPro" id="IPR036779">
    <property type="entry name" value="LysM_dom_sf"/>
</dbReference>
<dbReference type="PANTHER" id="PTHR37423:SF2">
    <property type="entry name" value="MEMBRANE-BOUND LYTIC MUREIN TRANSGLYCOSYLASE C"/>
    <property type="match status" value="1"/>
</dbReference>
<dbReference type="InterPro" id="IPR018392">
    <property type="entry name" value="LysM"/>
</dbReference>
<name>A0A1F6GTK0_9PROT</name>
<dbReference type="Pfam" id="PF01464">
    <property type="entry name" value="SLT"/>
    <property type="match status" value="1"/>
</dbReference>
<dbReference type="CDD" id="cd00118">
    <property type="entry name" value="LysM"/>
    <property type="match status" value="2"/>
</dbReference>
<dbReference type="InterPro" id="IPR000189">
    <property type="entry name" value="Transglyc_AS"/>
</dbReference>
<dbReference type="GO" id="GO:0008933">
    <property type="term" value="F:peptidoglycan lytic transglycosylase activity"/>
    <property type="evidence" value="ECO:0007669"/>
    <property type="project" value="InterPro"/>
</dbReference>
<dbReference type="PROSITE" id="PS51782">
    <property type="entry name" value="LYSM"/>
    <property type="match status" value="2"/>
</dbReference>
<dbReference type="Gene3D" id="3.10.350.10">
    <property type="entry name" value="LysM domain"/>
    <property type="match status" value="2"/>
</dbReference>
<gene>
    <name evidence="5" type="ORF">A2557_09525</name>
</gene>